<proteinExistence type="predicted"/>
<feature type="transmembrane region" description="Helical" evidence="1">
    <location>
        <begin position="66"/>
        <end position="89"/>
    </location>
</feature>
<keyword evidence="1" id="KW-0472">Membrane</keyword>
<gene>
    <name evidence="3" type="ORF">SMD31_00750</name>
</gene>
<feature type="transmembrane region" description="Helical" evidence="1">
    <location>
        <begin position="34"/>
        <end position="54"/>
    </location>
</feature>
<feature type="transmembrane region" description="Helical" evidence="1">
    <location>
        <begin position="183"/>
        <end position="202"/>
    </location>
</feature>
<feature type="transmembrane region" description="Helical" evidence="1">
    <location>
        <begin position="263"/>
        <end position="281"/>
    </location>
</feature>
<evidence type="ECO:0000259" key="2">
    <source>
        <dbReference type="Pfam" id="PF00892"/>
    </source>
</evidence>
<dbReference type="Proteomes" id="UP001271769">
    <property type="component" value="Unassembled WGS sequence"/>
</dbReference>
<comment type="caution">
    <text evidence="3">The sequence shown here is derived from an EMBL/GenBank/DDBJ whole genome shotgun (WGS) entry which is preliminary data.</text>
</comment>
<feature type="domain" description="EamA" evidence="2">
    <location>
        <begin position="153"/>
        <end position="280"/>
    </location>
</feature>
<dbReference type="PANTHER" id="PTHR22911:SF135">
    <property type="entry name" value="BLR4310 PROTEIN"/>
    <property type="match status" value="1"/>
</dbReference>
<reference evidence="3 4" key="1">
    <citation type="journal article" date="2013" name="Antonie Van Leeuwenhoek">
        <title>Dongia rigui sp. nov., isolated from freshwater of a large wetland in Korea.</title>
        <authorList>
            <person name="Baik K.S."/>
            <person name="Hwang Y.M."/>
            <person name="Choi J.S."/>
            <person name="Kwon J."/>
            <person name="Seong C.N."/>
        </authorList>
    </citation>
    <scope>NUCLEOTIDE SEQUENCE [LARGE SCALE GENOMIC DNA]</scope>
    <source>
        <strain evidence="3 4">04SU4-P</strain>
    </source>
</reference>
<evidence type="ECO:0000256" key="1">
    <source>
        <dbReference type="SAM" id="Phobius"/>
    </source>
</evidence>
<keyword evidence="4" id="KW-1185">Reference proteome</keyword>
<feature type="transmembrane region" description="Helical" evidence="1">
    <location>
        <begin position="7"/>
        <end position="28"/>
    </location>
</feature>
<keyword evidence="1" id="KW-0812">Transmembrane</keyword>
<keyword evidence="1" id="KW-1133">Transmembrane helix</keyword>
<dbReference type="PANTHER" id="PTHR22911">
    <property type="entry name" value="ACYL-MALONYL CONDENSING ENZYME-RELATED"/>
    <property type="match status" value="1"/>
</dbReference>
<accession>A0ABU5DSR0</accession>
<feature type="transmembrane region" description="Helical" evidence="1">
    <location>
        <begin position="208"/>
        <end position="226"/>
    </location>
</feature>
<feature type="transmembrane region" description="Helical" evidence="1">
    <location>
        <begin position="153"/>
        <end position="171"/>
    </location>
</feature>
<feature type="transmembrane region" description="Helical" evidence="1">
    <location>
        <begin position="123"/>
        <end position="141"/>
    </location>
</feature>
<dbReference type="InterPro" id="IPR037185">
    <property type="entry name" value="EmrE-like"/>
</dbReference>
<dbReference type="Pfam" id="PF00892">
    <property type="entry name" value="EamA"/>
    <property type="match status" value="2"/>
</dbReference>
<sequence>MSNEMKGVLLAIGATVGWSLSGVFIRFIPEIDAWTFNAYRGASMSIALLLWMLLRYRGETIGHFRQATLVPLIATAGFFGIGSSLYILAMQKASVAAVSCVAATSPLFAALLAWVWLGEKTRLMVFMAILVALGGVGIVAFGEKDASLTGLEGSLIALLVALCFAGQSVTLRRYNKVEMAPSLIVGGFGIFIVVALTQGLAPISLNDFLVLATMGAVQLALPLVLYMRGARYVPAVQMVLISLADAFLNPFWVWLVHGEVPSSSVFLGGVLILGAIAVVTVRKAPSPRAADIPPVFD</sequence>
<organism evidence="3 4">
    <name type="scientific">Dongia rigui</name>
    <dbReference type="NCBI Taxonomy" id="940149"/>
    <lineage>
        <taxon>Bacteria</taxon>
        <taxon>Pseudomonadati</taxon>
        <taxon>Pseudomonadota</taxon>
        <taxon>Alphaproteobacteria</taxon>
        <taxon>Rhodospirillales</taxon>
        <taxon>Dongiaceae</taxon>
        <taxon>Dongia</taxon>
    </lineage>
</organism>
<dbReference type="RefSeq" id="WP_320498656.1">
    <property type="nucleotide sequence ID" value="NZ_JAXCLX010000001.1"/>
</dbReference>
<name>A0ABU5DSR0_9PROT</name>
<feature type="transmembrane region" description="Helical" evidence="1">
    <location>
        <begin position="238"/>
        <end position="257"/>
    </location>
</feature>
<dbReference type="EMBL" id="JAXCLX010000001">
    <property type="protein sequence ID" value="MDY0870426.1"/>
    <property type="molecule type" value="Genomic_DNA"/>
</dbReference>
<dbReference type="SUPFAM" id="SSF103481">
    <property type="entry name" value="Multidrug resistance efflux transporter EmrE"/>
    <property type="match status" value="2"/>
</dbReference>
<protein>
    <submittedName>
        <fullName evidence="3">DMT family transporter</fullName>
    </submittedName>
</protein>
<feature type="transmembrane region" description="Helical" evidence="1">
    <location>
        <begin position="95"/>
        <end position="116"/>
    </location>
</feature>
<evidence type="ECO:0000313" key="3">
    <source>
        <dbReference type="EMBL" id="MDY0870426.1"/>
    </source>
</evidence>
<feature type="domain" description="EamA" evidence="2">
    <location>
        <begin position="5"/>
        <end position="139"/>
    </location>
</feature>
<evidence type="ECO:0000313" key="4">
    <source>
        <dbReference type="Proteomes" id="UP001271769"/>
    </source>
</evidence>
<dbReference type="InterPro" id="IPR000620">
    <property type="entry name" value="EamA_dom"/>
</dbReference>